<keyword evidence="3" id="KW-0539">Nucleus</keyword>
<dbReference type="InterPro" id="IPR033467">
    <property type="entry name" value="Tesmin/TSO1-like_CXC"/>
</dbReference>
<evidence type="ECO:0000256" key="1">
    <source>
        <dbReference type="ARBA" id="ARBA00004123"/>
    </source>
</evidence>
<dbReference type="Pfam" id="PF03638">
    <property type="entry name" value="TCR"/>
    <property type="match status" value="2"/>
</dbReference>
<evidence type="ECO:0000256" key="2">
    <source>
        <dbReference type="ARBA" id="ARBA00007267"/>
    </source>
</evidence>
<proteinExistence type="inferred from homology"/>
<keyword evidence="7" id="KW-1185">Reference proteome</keyword>
<dbReference type="PANTHER" id="PTHR12446:SF34">
    <property type="entry name" value="PROTEIN LIN-54 HOMOLOG"/>
    <property type="match status" value="1"/>
</dbReference>
<protein>
    <recommendedName>
        <fullName evidence="5">CRC domain-containing protein</fullName>
    </recommendedName>
</protein>
<dbReference type="EMBL" id="JAGGNH010000009">
    <property type="protein sequence ID" value="KAJ0962581.1"/>
    <property type="molecule type" value="Genomic_DNA"/>
</dbReference>
<dbReference type="AlphaFoldDB" id="A0A9D5H478"/>
<evidence type="ECO:0000259" key="5">
    <source>
        <dbReference type="PROSITE" id="PS51634"/>
    </source>
</evidence>
<reference evidence="6" key="2">
    <citation type="journal article" date="2022" name="Hortic Res">
        <title>The genome of Dioscorea zingiberensis sheds light on the biosynthesis, origin and evolution of the medicinally important diosgenin saponins.</title>
        <authorList>
            <person name="Li Y."/>
            <person name="Tan C."/>
            <person name="Li Z."/>
            <person name="Guo J."/>
            <person name="Li S."/>
            <person name="Chen X."/>
            <person name="Wang C."/>
            <person name="Dai X."/>
            <person name="Yang H."/>
            <person name="Song W."/>
            <person name="Hou L."/>
            <person name="Xu J."/>
            <person name="Tong Z."/>
            <person name="Xu A."/>
            <person name="Yuan X."/>
            <person name="Wang W."/>
            <person name="Yang Q."/>
            <person name="Chen L."/>
            <person name="Sun Z."/>
            <person name="Wang K."/>
            <person name="Pan B."/>
            <person name="Chen J."/>
            <person name="Bao Y."/>
            <person name="Liu F."/>
            <person name="Qi X."/>
            <person name="Gang D.R."/>
            <person name="Wen J."/>
            <person name="Li J."/>
        </authorList>
    </citation>
    <scope>NUCLEOTIDE SEQUENCE</scope>
    <source>
        <strain evidence="6">Dzin_1.0</strain>
    </source>
</reference>
<evidence type="ECO:0000256" key="4">
    <source>
        <dbReference type="SAM" id="MobiDB-lite"/>
    </source>
</evidence>
<feature type="region of interest" description="Disordered" evidence="4">
    <location>
        <begin position="427"/>
        <end position="451"/>
    </location>
</feature>
<dbReference type="PROSITE" id="PS51634">
    <property type="entry name" value="CRC"/>
    <property type="match status" value="1"/>
</dbReference>
<feature type="compositionally biased region" description="Polar residues" evidence="4">
    <location>
        <begin position="503"/>
        <end position="515"/>
    </location>
</feature>
<feature type="region of interest" description="Disordered" evidence="4">
    <location>
        <begin position="173"/>
        <end position="210"/>
    </location>
</feature>
<name>A0A9D5H478_9LILI</name>
<evidence type="ECO:0000313" key="6">
    <source>
        <dbReference type="EMBL" id="KAJ0962581.1"/>
    </source>
</evidence>
<comment type="subcellular location">
    <subcellularLocation>
        <location evidence="1">Nucleus</location>
    </subcellularLocation>
</comment>
<dbReference type="InterPro" id="IPR028307">
    <property type="entry name" value="Lin-54_fam"/>
</dbReference>
<evidence type="ECO:0000313" key="7">
    <source>
        <dbReference type="Proteomes" id="UP001085076"/>
    </source>
</evidence>
<dbReference type="Proteomes" id="UP001085076">
    <property type="component" value="Miscellaneous, Linkage group lg09"/>
</dbReference>
<comment type="caution">
    <text evidence="6">The sequence shown here is derived from an EMBL/GenBank/DDBJ whole genome shotgun (WGS) entry which is preliminary data.</text>
</comment>
<organism evidence="6 7">
    <name type="scientific">Dioscorea zingiberensis</name>
    <dbReference type="NCBI Taxonomy" id="325984"/>
    <lineage>
        <taxon>Eukaryota</taxon>
        <taxon>Viridiplantae</taxon>
        <taxon>Streptophyta</taxon>
        <taxon>Embryophyta</taxon>
        <taxon>Tracheophyta</taxon>
        <taxon>Spermatophyta</taxon>
        <taxon>Magnoliopsida</taxon>
        <taxon>Liliopsida</taxon>
        <taxon>Dioscoreales</taxon>
        <taxon>Dioscoreaceae</taxon>
        <taxon>Dioscorea</taxon>
    </lineage>
</organism>
<reference evidence="6" key="1">
    <citation type="submission" date="2021-03" db="EMBL/GenBank/DDBJ databases">
        <authorList>
            <person name="Li Z."/>
            <person name="Yang C."/>
        </authorList>
    </citation>
    <scope>NUCLEOTIDE SEQUENCE</scope>
    <source>
        <strain evidence="6">Dzin_1.0</strain>
        <tissue evidence="6">Leaf</tissue>
    </source>
</reference>
<feature type="region of interest" description="Disordered" evidence="4">
    <location>
        <begin position="490"/>
        <end position="543"/>
    </location>
</feature>
<dbReference type="PANTHER" id="PTHR12446">
    <property type="entry name" value="TESMIN/TSO1-RELATED"/>
    <property type="match status" value="1"/>
</dbReference>
<dbReference type="GO" id="GO:0006355">
    <property type="term" value="P:regulation of DNA-templated transcription"/>
    <property type="evidence" value="ECO:0007669"/>
    <property type="project" value="TreeGrafter"/>
</dbReference>
<gene>
    <name evidence="6" type="ORF">J5N97_027703</name>
</gene>
<feature type="compositionally biased region" description="Basic and acidic residues" evidence="4">
    <location>
        <begin position="490"/>
        <end position="501"/>
    </location>
</feature>
<accession>A0A9D5H478</accession>
<comment type="similarity">
    <text evidence="2">Belongs to the lin-54 family.</text>
</comment>
<feature type="compositionally biased region" description="Basic and acidic residues" evidence="4">
    <location>
        <begin position="516"/>
        <end position="529"/>
    </location>
</feature>
<feature type="compositionally biased region" description="Polar residues" evidence="4">
    <location>
        <begin position="427"/>
        <end position="438"/>
    </location>
</feature>
<dbReference type="OrthoDB" id="6283463at2759"/>
<sequence>MHDKWKEWHDFRAALHHQVSTLFPIRGRRTDPNHQEITKEYFHVFKLKIELIHNNWKSFLLVAGCLLAGKFGNSIGFSVFSSVEEFVSVFHGLNSGARKTPNFALIGLVLEEISPGIDSLAVGIALPPLIHWDRDLVLGTVLMESGGQSNGEEAPEFPPKKLVRQLDFTANLGTPPPPIQSQTHEKPLPQATATQSQLAPGLRTSISMPPKIDSLRSRPLPIYEVKDGTPKKPKQCNCKHSRCLKLYCECFASGVHCDGCNCVNCCNNVENEAVRQEAVGLTLERNPNAFRPKIGNSPHSIRDIREDTGEFALVGKHNKGCHCKKSNCLKKYCECFQANILCSENCKCIDCKNFDGSEERRALFHGDQGNNLTYMQQAANAALSGAIGSSGYGSSPSLKKKLRGLSFGTSAKDQAIHRIAQLNQANPLKTSGTASPGNTAARAVNSAPPGSSKLVYRPLLADIVQPEDVKELCKLLVVVSGEAAKTFSDQKIHEEKNKETVDQTESSLALSNQERNQNKKVPDIRKTLPDDCTSGTSADKMSTEEIVSDSTDMLKGGRPMSPGTLALMCDEQDTMLMTSQNTSAPPRFLYNQSVNEVYAEQERCVLTEFRDCLQKLITRGKVKEEKYASMAMKSEASGSQQGPVINGTVRAPMSSPAEVSHTSITLPISFHNFLPPKLGCLTTENGKRDAKAEHLGL</sequence>
<dbReference type="GO" id="GO:0005634">
    <property type="term" value="C:nucleus"/>
    <property type="evidence" value="ECO:0007669"/>
    <property type="project" value="UniProtKB-SubCell"/>
</dbReference>
<dbReference type="InterPro" id="IPR005172">
    <property type="entry name" value="CRC"/>
</dbReference>
<evidence type="ECO:0000256" key="3">
    <source>
        <dbReference type="ARBA" id="ARBA00023242"/>
    </source>
</evidence>
<feature type="domain" description="CRC" evidence="5">
    <location>
        <begin position="232"/>
        <end position="356"/>
    </location>
</feature>
<dbReference type="SMART" id="SM01114">
    <property type="entry name" value="CXC"/>
    <property type="match status" value="2"/>
</dbReference>